<dbReference type="AlphaFoldDB" id="A0A0U1DNB2"/>
<dbReference type="InterPro" id="IPR034768">
    <property type="entry name" value="4FE4S_WBL"/>
</dbReference>
<keyword evidence="10 11" id="KW-0804">Transcription</keyword>
<keyword evidence="7 11" id="KW-0805">Transcription regulation</keyword>
<dbReference type="HAMAP" id="MF_01479">
    <property type="entry name" value="WhiB"/>
    <property type="match status" value="1"/>
</dbReference>
<dbReference type="Pfam" id="PF02467">
    <property type="entry name" value="Whib"/>
    <property type="match status" value="1"/>
</dbReference>
<evidence type="ECO:0000256" key="8">
    <source>
        <dbReference type="ARBA" id="ARBA00023125"/>
    </source>
</evidence>
<proteinExistence type="inferred from homology"/>
<accession>A0A0U1DNB2</accession>
<keyword evidence="3 11" id="KW-0004">4Fe-4S</keyword>
<protein>
    <recommendedName>
        <fullName evidence="11">Transcriptional regulator WhiB</fullName>
    </recommendedName>
</protein>
<dbReference type="GO" id="GO:0045892">
    <property type="term" value="P:negative regulation of DNA-templated transcription"/>
    <property type="evidence" value="ECO:0007669"/>
    <property type="project" value="TreeGrafter"/>
</dbReference>
<comment type="PTM">
    <text evidence="11">Upon Fe-S cluster removal intramolecular disulfide bonds are formed.</text>
</comment>
<dbReference type="GO" id="GO:0005737">
    <property type="term" value="C:cytoplasm"/>
    <property type="evidence" value="ECO:0007669"/>
    <property type="project" value="UniProtKB-SubCell"/>
</dbReference>
<feature type="binding site" evidence="11">
    <location>
        <position position="170"/>
    </location>
    <ligand>
        <name>[4Fe-4S] cluster</name>
        <dbReference type="ChEBI" id="CHEBI:49883"/>
    </ligand>
</feature>
<comment type="cofactor">
    <cofactor evidence="11">
        <name>[4Fe-4S] cluster</name>
        <dbReference type="ChEBI" id="CHEBI:49883"/>
    </cofactor>
    <text evidence="11">Binds 1 [4Fe-4S] cluster per subunit. Following nitrosylation of the [4Fe-4S] cluster binds 1 [4Fe-8(NO)] cluster per subunit.</text>
</comment>
<comment type="function">
    <text evidence="11">Acts as a transcriptional regulator. Probably redox-responsive. The apo- but not holo-form probably binds DNA.</text>
</comment>
<dbReference type="GO" id="GO:0051539">
    <property type="term" value="F:4 iron, 4 sulfur cluster binding"/>
    <property type="evidence" value="ECO:0007669"/>
    <property type="project" value="UniProtKB-UniRule"/>
</dbReference>
<comment type="similarity">
    <text evidence="2 11">Belongs to the WhiB family.</text>
</comment>
<evidence type="ECO:0000256" key="2">
    <source>
        <dbReference type="ARBA" id="ARBA00006597"/>
    </source>
</evidence>
<dbReference type="GO" id="GO:0045454">
    <property type="term" value="P:cell redox homeostasis"/>
    <property type="evidence" value="ECO:0007669"/>
    <property type="project" value="TreeGrafter"/>
</dbReference>
<evidence type="ECO:0000256" key="9">
    <source>
        <dbReference type="ARBA" id="ARBA00023157"/>
    </source>
</evidence>
<dbReference type="Proteomes" id="UP000182227">
    <property type="component" value="Unassembled WGS sequence"/>
</dbReference>
<feature type="domain" description="4Fe-4S Wbl-type" evidence="13">
    <location>
        <begin position="139"/>
        <end position="203"/>
    </location>
</feature>
<comment type="PTM">
    <text evidence="11">The Fe-S cluster can be nitrosylated by nitric oxide (NO).</text>
</comment>
<keyword evidence="6 11" id="KW-0411">Iron-sulfur</keyword>
<evidence type="ECO:0000256" key="12">
    <source>
        <dbReference type="SAM" id="MobiDB-lite"/>
    </source>
</evidence>
<keyword evidence="5 11" id="KW-0408">Iron</keyword>
<dbReference type="GO" id="GO:0047134">
    <property type="term" value="F:protein-disulfide reductase [NAD(P)H] activity"/>
    <property type="evidence" value="ECO:0007669"/>
    <property type="project" value="TreeGrafter"/>
</dbReference>
<evidence type="ECO:0000256" key="5">
    <source>
        <dbReference type="ARBA" id="ARBA00023004"/>
    </source>
</evidence>
<evidence type="ECO:0000256" key="3">
    <source>
        <dbReference type="ARBA" id="ARBA00022485"/>
    </source>
</evidence>
<evidence type="ECO:0000313" key="15">
    <source>
        <dbReference type="Proteomes" id="UP000182227"/>
    </source>
</evidence>
<dbReference type="GO" id="GO:0035731">
    <property type="term" value="F:dinitrosyl-iron complex binding"/>
    <property type="evidence" value="ECO:0007669"/>
    <property type="project" value="UniProtKB-UniRule"/>
</dbReference>
<name>A0A0U1DNB2_9MYCO</name>
<sequence length="213" mass="22695">MALRPGNTAWRCGAQGDESAGSCGCPTRPICSGSSSAGWWGLASGHSNSLCAHRTWLSASTDSDFGTSVAGLLRTSTLRDGSSTSDNSPQARGTSVPSGSDRAMVESFQLLGSTEGGPMKPCRLPIPDPAFPDWRSHSSCRDVDPMVFYGPDHERAAARRRRVARAKAICHSCPVRQVCLRQSLRVPEQHGVWGGLTPDERDDILTALSVINS</sequence>
<keyword evidence="11" id="KW-0963">Cytoplasm</keyword>
<keyword evidence="4 11" id="KW-0479">Metal-binding</keyword>
<evidence type="ECO:0000256" key="7">
    <source>
        <dbReference type="ARBA" id="ARBA00023015"/>
    </source>
</evidence>
<evidence type="ECO:0000313" key="14">
    <source>
        <dbReference type="EMBL" id="CQD19814.1"/>
    </source>
</evidence>
<comment type="subcellular location">
    <subcellularLocation>
        <location evidence="1 11">Cytoplasm</location>
    </subcellularLocation>
</comment>
<keyword evidence="8 11" id="KW-0238">DNA-binding</keyword>
<feature type="binding site" evidence="11">
    <location>
        <position position="173"/>
    </location>
    <ligand>
        <name>[4Fe-4S] cluster</name>
        <dbReference type="ChEBI" id="CHEBI:49883"/>
    </ligand>
</feature>
<evidence type="ECO:0000256" key="11">
    <source>
        <dbReference type="HAMAP-Rule" id="MF_01479"/>
    </source>
</evidence>
<dbReference type="PANTHER" id="PTHR38839">
    <property type="entry name" value="TRANSCRIPTIONAL REGULATOR WHID-RELATED"/>
    <property type="match status" value="1"/>
</dbReference>
<dbReference type="GO" id="GO:0003677">
    <property type="term" value="F:DNA binding"/>
    <property type="evidence" value="ECO:0007669"/>
    <property type="project" value="UniProtKB-UniRule"/>
</dbReference>
<reference evidence="14 15" key="1">
    <citation type="submission" date="2015-03" db="EMBL/GenBank/DDBJ databases">
        <authorList>
            <person name="Murphy D."/>
        </authorList>
    </citation>
    <scope>NUCLEOTIDE SEQUENCE [LARGE SCALE GENOMIC DNA]</scope>
    <source>
        <strain evidence="14 15">D16</strain>
    </source>
</reference>
<feature type="region of interest" description="Disordered" evidence="12">
    <location>
        <begin position="76"/>
        <end position="103"/>
    </location>
</feature>
<evidence type="ECO:0000256" key="4">
    <source>
        <dbReference type="ARBA" id="ARBA00022723"/>
    </source>
</evidence>
<dbReference type="EMBL" id="CTEF01000003">
    <property type="protein sequence ID" value="CQD19814.1"/>
    <property type="molecule type" value="Genomic_DNA"/>
</dbReference>
<evidence type="ECO:0000256" key="6">
    <source>
        <dbReference type="ARBA" id="ARBA00023014"/>
    </source>
</evidence>
<dbReference type="RefSeq" id="WP_337345128.1">
    <property type="nucleotide sequence ID" value="NZ_LQOP01000018.1"/>
</dbReference>
<dbReference type="GO" id="GO:0046872">
    <property type="term" value="F:metal ion binding"/>
    <property type="evidence" value="ECO:0007669"/>
    <property type="project" value="UniProtKB-KW"/>
</dbReference>
<feature type="binding site" evidence="11">
    <location>
        <position position="140"/>
    </location>
    <ligand>
        <name>[4Fe-4S] cluster</name>
        <dbReference type="ChEBI" id="CHEBI:49883"/>
    </ligand>
</feature>
<dbReference type="PROSITE" id="PS51674">
    <property type="entry name" value="4FE4S_WBL"/>
    <property type="match status" value="1"/>
</dbReference>
<keyword evidence="9 11" id="KW-1015">Disulfide bond</keyword>
<gene>
    <name evidence="11" type="primary">whiB</name>
    <name evidence="14" type="ORF">BN970_04526</name>
</gene>
<organism evidence="14 15">
    <name type="scientific">Mycolicibacterium conceptionense</name>
    <dbReference type="NCBI Taxonomy" id="451644"/>
    <lineage>
        <taxon>Bacteria</taxon>
        <taxon>Bacillati</taxon>
        <taxon>Actinomycetota</taxon>
        <taxon>Actinomycetes</taxon>
        <taxon>Mycobacteriales</taxon>
        <taxon>Mycobacteriaceae</taxon>
        <taxon>Mycolicibacterium</taxon>
    </lineage>
</organism>
<dbReference type="GeneID" id="88853811"/>
<feature type="compositionally biased region" description="Polar residues" evidence="12">
    <location>
        <begin position="76"/>
        <end position="98"/>
    </location>
</feature>
<feature type="binding site" evidence="11">
    <location>
        <position position="179"/>
    </location>
    <ligand>
        <name>[4Fe-4S] cluster</name>
        <dbReference type="ChEBI" id="CHEBI:49883"/>
    </ligand>
</feature>
<dbReference type="InterPro" id="IPR003482">
    <property type="entry name" value="Whib"/>
</dbReference>
<evidence type="ECO:0000259" key="13">
    <source>
        <dbReference type="PROSITE" id="PS51674"/>
    </source>
</evidence>
<evidence type="ECO:0000256" key="10">
    <source>
        <dbReference type="ARBA" id="ARBA00023163"/>
    </source>
</evidence>
<evidence type="ECO:0000256" key="1">
    <source>
        <dbReference type="ARBA" id="ARBA00004496"/>
    </source>
</evidence>